<dbReference type="PANTHER" id="PTHR37936:SF3">
    <property type="entry name" value="TRANSPOSASE INSC FOR INSERTION ELEMENT IS2A-RELATED"/>
    <property type="match status" value="1"/>
</dbReference>
<dbReference type="RefSeq" id="WP_166214459.1">
    <property type="nucleotide sequence ID" value="NZ_CP088285.1"/>
</dbReference>
<dbReference type="InterPro" id="IPR002514">
    <property type="entry name" value="Transposase_8"/>
</dbReference>
<accession>A0A973W6P1</accession>
<reference evidence="1" key="1">
    <citation type="submission" date="2020-06" db="EMBL/GenBank/DDBJ databases">
        <title>Whole Genome Sequence of Bradyrhizobium sp. Strain 1S1.</title>
        <authorList>
            <person name="Bromfield E.S.P."/>
            <person name="Cloutier S."/>
        </authorList>
    </citation>
    <scope>NUCLEOTIDE SEQUENCE [LARGE SCALE GENOMIC DNA]</scope>
    <source>
        <strain evidence="1">1S1</strain>
    </source>
</reference>
<dbReference type="GO" id="GO:0006313">
    <property type="term" value="P:DNA transposition"/>
    <property type="evidence" value="ECO:0007669"/>
    <property type="project" value="InterPro"/>
</dbReference>
<dbReference type="EMBL" id="JAAOLE020000001">
    <property type="protein sequence ID" value="NVI48347.1"/>
    <property type="molecule type" value="Genomic_DNA"/>
</dbReference>
<gene>
    <name evidence="1" type="ORF">HAP48_036895</name>
</gene>
<dbReference type="SUPFAM" id="SSF48295">
    <property type="entry name" value="TrpR-like"/>
    <property type="match status" value="1"/>
</dbReference>
<dbReference type="GO" id="GO:0043565">
    <property type="term" value="F:sequence-specific DNA binding"/>
    <property type="evidence" value="ECO:0007669"/>
    <property type="project" value="InterPro"/>
</dbReference>
<proteinExistence type="predicted"/>
<comment type="caution">
    <text evidence="1">The sequence shown here is derived from an EMBL/GenBank/DDBJ whole genome shotgun (WGS) entry which is preliminary data.</text>
</comment>
<organism evidence="1">
    <name type="scientific">Bradyrhizobium septentrionale</name>
    <dbReference type="NCBI Taxonomy" id="1404411"/>
    <lineage>
        <taxon>Bacteria</taxon>
        <taxon>Pseudomonadati</taxon>
        <taxon>Pseudomonadota</taxon>
        <taxon>Alphaproteobacteria</taxon>
        <taxon>Hyphomicrobiales</taxon>
        <taxon>Nitrobacteraceae</taxon>
        <taxon>Bradyrhizobium</taxon>
    </lineage>
</organism>
<dbReference type="GO" id="GO:0004803">
    <property type="term" value="F:transposase activity"/>
    <property type="evidence" value="ECO:0007669"/>
    <property type="project" value="InterPro"/>
</dbReference>
<sequence length="145" mass="15957">MRVEVLGGLERRRRWSQDDKARIVEETLAPGAKVTAVARRNGVAASLVFTWRRQARTSEQVAPSFAPVQIAATEAEETPKLLPAGDSRGRSVVAARTGLIEIDLGNRRRIRVDSHVDPEALARVLEYAYDGGRLIDACARARRGL</sequence>
<evidence type="ECO:0000313" key="1">
    <source>
        <dbReference type="EMBL" id="NVI48347.1"/>
    </source>
</evidence>
<dbReference type="PANTHER" id="PTHR37936">
    <property type="entry name" value="TRANSPOSASE INSC FOR INSERTION ELEMENT IS2A-RELATED"/>
    <property type="match status" value="1"/>
</dbReference>
<dbReference type="Pfam" id="PF01527">
    <property type="entry name" value="HTH_Tnp_1"/>
    <property type="match status" value="1"/>
</dbReference>
<dbReference type="AlphaFoldDB" id="A0A973W6P1"/>
<protein>
    <submittedName>
        <fullName evidence="1">Transposase</fullName>
    </submittedName>
</protein>
<dbReference type="InterPro" id="IPR010921">
    <property type="entry name" value="Trp_repressor/repl_initiator"/>
</dbReference>
<dbReference type="NCBIfam" id="NF047595">
    <property type="entry name" value="IS66_ISRel24_TnpA"/>
    <property type="match status" value="1"/>
</dbReference>
<name>A0A973W6P1_9BRAD</name>